<evidence type="ECO:0000256" key="2">
    <source>
        <dbReference type="PROSITE-ProRule" id="PRU01324"/>
    </source>
</evidence>
<dbReference type="AlphaFoldDB" id="A0A0K8TZJ9"/>
<feature type="compositionally biased region" description="Polar residues" evidence="3">
    <location>
        <begin position="148"/>
        <end position="157"/>
    </location>
</feature>
<feature type="domain" description="OCEL" evidence="4">
    <location>
        <begin position="167"/>
        <end position="275"/>
    </location>
</feature>
<dbReference type="PANTHER" id="PTHR23288:SF17">
    <property type="entry name" value="RNA POLYMERASE II ELONGATION FACTOR ELL"/>
    <property type="match status" value="1"/>
</dbReference>
<organism evidence="5">
    <name type="scientific">Bactrocera latifrons</name>
    <name type="common">Malaysian fruit fly</name>
    <name type="synonym">Chaetodacus latifrons</name>
    <dbReference type="NCBI Taxonomy" id="174628"/>
    <lineage>
        <taxon>Eukaryota</taxon>
        <taxon>Metazoa</taxon>
        <taxon>Ecdysozoa</taxon>
        <taxon>Arthropoda</taxon>
        <taxon>Hexapoda</taxon>
        <taxon>Insecta</taxon>
        <taxon>Pterygota</taxon>
        <taxon>Neoptera</taxon>
        <taxon>Endopterygota</taxon>
        <taxon>Diptera</taxon>
        <taxon>Brachycera</taxon>
        <taxon>Muscomorpha</taxon>
        <taxon>Tephritoidea</taxon>
        <taxon>Tephritidae</taxon>
        <taxon>Bactrocera</taxon>
        <taxon>Bactrocera</taxon>
    </lineage>
</organism>
<dbReference type="GO" id="GO:0008023">
    <property type="term" value="C:transcription elongation factor complex"/>
    <property type="evidence" value="ECO:0007669"/>
    <property type="project" value="TreeGrafter"/>
</dbReference>
<reference evidence="5" key="1">
    <citation type="submission" date="2015-06" db="EMBL/GenBank/DDBJ databases">
        <authorList>
            <person name="Hoefler B.C."/>
            <person name="Straight P.D."/>
        </authorList>
    </citation>
    <scope>NUCLEOTIDE SEQUENCE</scope>
</reference>
<feature type="region of interest" description="Disordered" evidence="3">
    <location>
        <begin position="81"/>
        <end position="157"/>
    </location>
</feature>
<dbReference type="InterPro" id="IPR031176">
    <property type="entry name" value="ELL/occludin"/>
</dbReference>
<evidence type="ECO:0000256" key="3">
    <source>
        <dbReference type="SAM" id="MobiDB-lite"/>
    </source>
</evidence>
<accession>A0A0K8TZJ9</accession>
<name>A0A0K8TZJ9_BACLA</name>
<dbReference type="EMBL" id="GDHF01032809">
    <property type="protein sequence ID" value="JAI19505.1"/>
    <property type="molecule type" value="Transcribed_RNA"/>
</dbReference>
<dbReference type="GO" id="GO:0032968">
    <property type="term" value="P:positive regulation of transcription elongation by RNA polymerase II"/>
    <property type="evidence" value="ECO:0007669"/>
    <property type="project" value="TreeGrafter"/>
</dbReference>
<feature type="region of interest" description="Disordered" evidence="3">
    <location>
        <begin position="312"/>
        <end position="336"/>
    </location>
</feature>
<dbReference type="InterPro" id="IPR010844">
    <property type="entry name" value="Occludin_ELL"/>
</dbReference>
<dbReference type="Pfam" id="PF07303">
    <property type="entry name" value="Occludin_ELL"/>
    <property type="match status" value="1"/>
</dbReference>
<proteinExistence type="inferred from homology"/>
<dbReference type="GO" id="GO:0000987">
    <property type="term" value="F:cis-regulatory region sequence-specific DNA binding"/>
    <property type="evidence" value="ECO:0007669"/>
    <property type="project" value="TreeGrafter"/>
</dbReference>
<evidence type="ECO:0000256" key="1">
    <source>
        <dbReference type="ARBA" id="ARBA00009171"/>
    </source>
</evidence>
<keyword evidence="5" id="KW-0251">Elongation factor</keyword>
<feature type="compositionally biased region" description="Basic and acidic residues" evidence="3">
    <location>
        <begin position="135"/>
        <end position="147"/>
    </location>
</feature>
<dbReference type="PROSITE" id="PS51980">
    <property type="entry name" value="OCEL"/>
    <property type="match status" value="1"/>
</dbReference>
<sequence>MAPQNVAKHIHRSHNGRRATRKIHPISTSWNMNQSRGNGINLFLKEKSQAGVKSQPEVNTKIENDKLLNISSRKFRERLPVPSSSIQLTPDSIESPSSTYSNSPPELVKNNHVKGYSTSKRSTVNDDEPQPTKKMRMEHSTVDKCTDSLRSTSPSPITNIDVIQPPVYDFSDYTEITNNEQRQQYKAAFHRYYKEYMPLYQQTTELRSSFRELGGLIIDMPKECPEYEIINQRILAKFQILNSREQLQRQMRCDYLHDKLEHIKELVTSYDRKRTKEMAMAFAKAMAKEYELRQQLLKTKTDVAETVVITEPYGSSSANEDEAATKTDEEIPPTKQEYIGNILVNDLALSDSDSDDD</sequence>
<dbReference type="OrthoDB" id="6284217at2759"/>
<dbReference type="GO" id="GO:0003746">
    <property type="term" value="F:translation elongation factor activity"/>
    <property type="evidence" value="ECO:0007669"/>
    <property type="project" value="UniProtKB-KW"/>
</dbReference>
<keyword evidence="5" id="KW-0648">Protein biosynthesis</keyword>
<comment type="similarity">
    <text evidence="1 2">Belongs to the ELL/occludin family.</text>
</comment>
<evidence type="ECO:0000313" key="5">
    <source>
        <dbReference type="EMBL" id="JAI19505.1"/>
    </source>
</evidence>
<dbReference type="SUPFAM" id="SSF144292">
    <property type="entry name" value="occludin/ELL-like"/>
    <property type="match status" value="1"/>
</dbReference>
<dbReference type="PANTHER" id="PTHR23288">
    <property type="entry name" value="OCCLUDIN AND RNA POLYMERASE II ELONGATION FACTOR ELL"/>
    <property type="match status" value="1"/>
</dbReference>
<protein>
    <submittedName>
        <fullName evidence="5">RNA polymerase II elongation factor ELL</fullName>
    </submittedName>
</protein>
<evidence type="ECO:0000259" key="4">
    <source>
        <dbReference type="PROSITE" id="PS51980"/>
    </source>
</evidence>
<feature type="compositionally biased region" description="Polar residues" evidence="3">
    <location>
        <begin position="82"/>
        <end position="104"/>
    </location>
</feature>
<gene>
    <name evidence="5" type="primary">ELL_5</name>
    <name evidence="5" type="ORF">c0_g1_i1</name>
</gene>
<dbReference type="Gene3D" id="6.10.140.340">
    <property type="match status" value="1"/>
</dbReference>
<dbReference type="GO" id="GO:0042795">
    <property type="term" value="P:snRNA transcription by RNA polymerase II"/>
    <property type="evidence" value="ECO:0007669"/>
    <property type="project" value="TreeGrafter"/>
</dbReference>